<dbReference type="RefSeq" id="WP_087939340.1">
    <property type="nucleotide sequence ID" value="NZ_FNAC01000016.1"/>
</dbReference>
<accession>A0A1G6SBC7</accession>
<reference evidence="15" key="1">
    <citation type="submission" date="2016-10" db="EMBL/GenBank/DDBJ databases">
        <authorList>
            <person name="Varghese N."/>
            <person name="Submissions S."/>
        </authorList>
    </citation>
    <scope>NUCLEOTIDE SEQUENCE [LARGE SCALE GENOMIC DNA]</scope>
    <source>
        <strain evidence="15">DSM 23095</strain>
    </source>
</reference>
<dbReference type="OrthoDB" id="9808041at2"/>
<protein>
    <recommendedName>
        <fullName evidence="4">2-amino-4-hydroxy-6-hydroxymethyldihydropteridine pyrophosphokinase</fullName>
        <ecNumber evidence="3">2.7.6.3</ecNumber>
    </recommendedName>
    <alternativeName>
        <fullName evidence="11">6-hydroxymethyl-7,8-dihydropterin pyrophosphokinase</fullName>
    </alternativeName>
    <alternativeName>
        <fullName evidence="12">7,8-dihydro-6-hydroxymethylpterin-pyrophosphokinase</fullName>
    </alternativeName>
</protein>
<organism evidence="14 15">
    <name type="scientific">Algoriphagus faecimaris</name>
    <dbReference type="NCBI Taxonomy" id="686796"/>
    <lineage>
        <taxon>Bacteria</taxon>
        <taxon>Pseudomonadati</taxon>
        <taxon>Bacteroidota</taxon>
        <taxon>Cytophagia</taxon>
        <taxon>Cytophagales</taxon>
        <taxon>Cyclobacteriaceae</taxon>
        <taxon>Algoriphagus</taxon>
    </lineage>
</organism>
<dbReference type="PANTHER" id="PTHR43071:SF1">
    <property type="entry name" value="2-AMINO-4-HYDROXY-6-HYDROXYMETHYLDIHYDROPTERIDINE PYROPHOSPHOKINASE"/>
    <property type="match status" value="1"/>
</dbReference>
<evidence type="ECO:0000256" key="11">
    <source>
        <dbReference type="ARBA" id="ARBA00029766"/>
    </source>
</evidence>
<evidence type="ECO:0000256" key="6">
    <source>
        <dbReference type="ARBA" id="ARBA00022741"/>
    </source>
</evidence>
<evidence type="ECO:0000256" key="8">
    <source>
        <dbReference type="ARBA" id="ARBA00022840"/>
    </source>
</evidence>
<dbReference type="GO" id="GO:0046656">
    <property type="term" value="P:folic acid biosynthetic process"/>
    <property type="evidence" value="ECO:0007669"/>
    <property type="project" value="UniProtKB-KW"/>
</dbReference>
<evidence type="ECO:0000256" key="1">
    <source>
        <dbReference type="ARBA" id="ARBA00005051"/>
    </source>
</evidence>
<proteinExistence type="inferred from homology"/>
<evidence type="ECO:0000256" key="10">
    <source>
        <dbReference type="ARBA" id="ARBA00029409"/>
    </source>
</evidence>
<evidence type="ECO:0000256" key="12">
    <source>
        <dbReference type="ARBA" id="ARBA00033413"/>
    </source>
</evidence>
<dbReference type="EC" id="2.7.6.3" evidence="3"/>
<dbReference type="PANTHER" id="PTHR43071">
    <property type="entry name" value="2-AMINO-4-HYDROXY-6-HYDROXYMETHYLDIHYDROPTERIDINE PYROPHOSPHOKINASE"/>
    <property type="match status" value="1"/>
</dbReference>
<dbReference type="EMBL" id="FNAC01000016">
    <property type="protein sequence ID" value="SDD14043.1"/>
    <property type="molecule type" value="Genomic_DNA"/>
</dbReference>
<keyword evidence="15" id="KW-1185">Reference proteome</keyword>
<dbReference type="SUPFAM" id="SSF55083">
    <property type="entry name" value="6-hydroxymethyl-7,8-dihydropterin pyrophosphokinase, HPPK"/>
    <property type="match status" value="1"/>
</dbReference>
<dbReference type="Gene3D" id="3.30.70.560">
    <property type="entry name" value="7,8-Dihydro-6-hydroxymethylpterin-pyrophosphokinase HPPK"/>
    <property type="match status" value="1"/>
</dbReference>
<comment type="pathway">
    <text evidence="1">Cofactor biosynthesis; tetrahydrofolate biosynthesis; 2-amino-4-hydroxy-6-hydroxymethyl-7,8-dihydropteridine diphosphate from 7,8-dihydroneopterin triphosphate: step 4/4.</text>
</comment>
<evidence type="ECO:0000256" key="7">
    <source>
        <dbReference type="ARBA" id="ARBA00022777"/>
    </source>
</evidence>
<evidence type="ECO:0000313" key="14">
    <source>
        <dbReference type="EMBL" id="SDD14043.1"/>
    </source>
</evidence>
<keyword evidence="7 14" id="KW-0418">Kinase</keyword>
<evidence type="ECO:0000256" key="5">
    <source>
        <dbReference type="ARBA" id="ARBA00022679"/>
    </source>
</evidence>
<dbReference type="CDD" id="cd00483">
    <property type="entry name" value="HPPK"/>
    <property type="match status" value="1"/>
</dbReference>
<dbReference type="GO" id="GO:0016301">
    <property type="term" value="F:kinase activity"/>
    <property type="evidence" value="ECO:0007669"/>
    <property type="project" value="UniProtKB-KW"/>
</dbReference>
<evidence type="ECO:0000256" key="3">
    <source>
        <dbReference type="ARBA" id="ARBA00013253"/>
    </source>
</evidence>
<dbReference type="InterPro" id="IPR000550">
    <property type="entry name" value="Hppk"/>
</dbReference>
<dbReference type="UniPathway" id="UPA00077">
    <property type="reaction ID" value="UER00155"/>
</dbReference>
<evidence type="ECO:0000256" key="9">
    <source>
        <dbReference type="ARBA" id="ARBA00022909"/>
    </source>
</evidence>
<evidence type="ECO:0000313" key="15">
    <source>
        <dbReference type="Proteomes" id="UP000199060"/>
    </source>
</evidence>
<dbReference type="Pfam" id="PF01288">
    <property type="entry name" value="HPPK"/>
    <property type="match status" value="1"/>
</dbReference>
<dbReference type="GO" id="GO:0046654">
    <property type="term" value="P:tetrahydrofolate biosynthetic process"/>
    <property type="evidence" value="ECO:0007669"/>
    <property type="project" value="UniProtKB-UniPathway"/>
</dbReference>
<keyword evidence="9" id="KW-0289">Folate biosynthesis</keyword>
<keyword evidence="6" id="KW-0547">Nucleotide-binding</keyword>
<evidence type="ECO:0000256" key="4">
    <source>
        <dbReference type="ARBA" id="ARBA00016218"/>
    </source>
</evidence>
<dbReference type="Proteomes" id="UP000199060">
    <property type="component" value="Unassembled WGS sequence"/>
</dbReference>
<sequence length="162" mass="18325">MFKNVVIILGGNEGDRLGLLIKAVEMISDHGEVICVSSIYQSESWGGVADQDFLNQLLIVKTTSTPMAFLAQMQSIELALGRKRDTHWGNRTMDIDILYWEEEVIHLPELKVPHPLLDQRRFVLEPLVEILPDFIHPLLKKDQRSLLSACKDSSSVSIFLAK</sequence>
<evidence type="ECO:0000256" key="2">
    <source>
        <dbReference type="ARBA" id="ARBA00005810"/>
    </source>
</evidence>
<name>A0A1G6SBC7_9BACT</name>
<gene>
    <name evidence="14" type="ORF">SAMN04488104_101638</name>
</gene>
<dbReference type="InterPro" id="IPR035907">
    <property type="entry name" value="Hppk_sf"/>
</dbReference>
<comment type="similarity">
    <text evidence="2">Belongs to the HPPK family.</text>
</comment>
<dbReference type="NCBIfam" id="TIGR01498">
    <property type="entry name" value="folK"/>
    <property type="match status" value="1"/>
</dbReference>
<dbReference type="AlphaFoldDB" id="A0A1G6SBC7"/>
<dbReference type="GO" id="GO:0005524">
    <property type="term" value="F:ATP binding"/>
    <property type="evidence" value="ECO:0007669"/>
    <property type="project" value="UniProtKB-KW"/>
</dbReference>
<keyword evidence="5" id="KW-0808">Transferase</keyword>
<comment type="function">
    <text evidence="10">Catalyzes the transfer of pyrophosphate from adenosine triphosphate (ATP) to 6-hydroxymethyl-7,8-dihydropterin, an enzymatic step in folate biosynthesis pathway.</text>
</comment>
<evidence type="ECO:0000259" key="13">
    <source>
        <dbReference type="Pfam" id="PF01288"/>
    </source>
</evidence>
<dbReference type="STRING" id="686796.SAMN04488104_101638"/>
<feature type="domain" description="7,8-dihydro-6-hydroxymethylpterin-pyrophosphokinase" evidence="13">
    <location>
        <begin position="6"/>
        <end position="132"/>
    </location>
</feature>
<keyword evidence="8" id="KW-0067">ATP-binding</keyword>
<dbReference type="GO" id="GO:0003848">
    <property type="term" value="F:2-amino-4-hydroxy-6-hydroxymethyldihydropteridine diphosphokinase activity"/>
    <property type="evidence" value="ECO:0007669"/>
    <property type="project" value="UniProtKB-EC"/>
</dbReference>